<accession>A0A1E4RKP4</accession>
<dbReference type="SMART" id="SM00576">
    <property type="entry name" value="BTP"/>
    <property type="match status" value="1"/>
</dbReference>
<dbReference type="InterPro" id="IPR009072">
    <property type="entry name" value="Histone-fold"/>
</dbReference>
<evidence type="ECO:0000259" key="5">
    <source>
        <dbReference type="SMART" id="SM00576"/>
    </source>
</evidence>
<dbReference type="EMBL" id="KV454540">
    <property type="protein sequence ID" value="ODV67655.1"/>
    <property type="molecule type" value="Genomic_DNA"/>
</dbReference>
<evidence type="ECO:0000313" key="7">
    <source>
        <dbReference type="Proteomes" id="UP000095085"/>
    </source>
</evidence>
<evidence type="ECO:0000256" key="4">
    <source>
        <dbReference type="ARBA" id="ARBA00023242"/>
    </source>
</evidence>
<sequence>MEESFHFSILRISICQMLKSSGFDKCQPSIVNILTDIYIRYLTTLLKKSIKYSIIRQQSNQIQIQDILQSMIDIEFIKPSSFESALDIQDDYPKFETSRKIQHQNYNTKSIESFVDWLKYSDNFRISKKLVEVPENLLINLIEKRKIDESNETDQERKKRKLKERQEFYNQFKVGDISGKRPVGLIEQHEPSLIQEDETIELTKEDKLSWLIYLTEKDLKFGHNLKYLNTNLSNYLLEIQKNGKYHPNSKDLTTNYQFYLKNLKNLNKFDYVIDNLKEYYDEIEDEINEEDKLLPSKELEMNLPYNIKYNSELLNDNLDQYIEYTSKEQETQHEDEQSEEQVNNHVKDGIIINDDGIGGDNNLMFM</sequence>
<keyword evidence="2" id="KW-0805">Transcription regulation</keyword>
<keyword evidence="3" id="KW-0804">Transcription</keyword>
<evidence type="ECO:0000256" key="3">
    <source>
        <dbReference type="ARBA" id="ARBA00023163"/>
    </source>
</evidence>
<dbReference type="STRING" id="984485.A0A1E4RKP4"/>
<dbReference type="GO" id="GO:0005634">
    <property type="term" value="C:nucleus"/>
    <property type="evidence" value="ECO:0007669"/>
    <property type="project" value="UniProtKB-SubCell"/>
</dbReference>
<dbReference type="Proteomes" id="UP000095085">
    <property type="component" value="Unassembled WGS sequence"/>
</dbReference>
<comment type="subcellular location">
    <subcellularLocation>
        <location evidence="1">Nucleus</location>
    </subcellularLocation>
</comment>
<feature type="domain" description="Bromodomain associated" evidence="5">
    <location>
        <begin position="3"/>
        <end position="80"/>
    </location>
</feature>
<evidence type="ECO:0000256" key="2">
    <source>
        <dbReference type="ARBA" id="ARBA00023015"/>
    </source>
</evidence>
<evidence type="ECO:0000313" key="6">
    <source>
        <dbReference type="EMBL" id="ODV67655.1"/>
    </source>
</evidence>
<evidence type="ECO:0000256" key="1">
    <source>
        <dbReference type="ARBA" id="ARBA00004123"/>
    </source>
</evidence>
<keyword evidence="4" id="KW-0539">Nucleus</keyword>
<dbReference type="GO" id="GO:0046982">
    <property type="term" value="F:protein heterodimerization activity"/>
    <property type="evidence" value="ECO:0007669"/>
    <property type="project" value="InterPro"/>
</dbReference>
<dbReference type="GeneID" id="30993828"/>
<dbReference type="Pfam" id="PF07524">
    <property type="entry name" value="Bromo_TP"/>
    <property type="match status" value="1"/>
</dbReference>
<dbReference type="AlphaFoldDB" id="A0A1E4RKP4"/>
<dbReference type="CDD" id="cd00076">
    <property type="entry name" value="HFD_SF"/>
    <property type="match status" value="1"/>
</dbReference>
<keyword evidence="7" id="KW-1185">Reference proteome</keyword>
<name>A0A1E4RKP4_9ASCO</name>
<gene>
    <name evidence="6" type="ORF">HYPBUDRAFT_122280</name>
</gene>
<organism evidence="6 7">
    <name type="scientific">Hyphopichia burtonii NRRL Y-1933</name>
    <dbReference type="NCBI Taxonomy" id="984485"/>
    <lineage>
        <taxon>Eukaryota</taxon>
        <taxon>Fungi</taxon>
        <taxon>Dikarya</taxon>
        <taxon>Ascomycota</taxon>
        <taxon>Saccharomycotina</taxon>
        <taxon>Pichiomycetes</taxon>
        <taxon>Debaryomycetaceae</taxon>
        <taxon>Hyphopichia</taxon>
    </lineage>
</organism>
<dbReference type="InterPro" id="IPR006565">
    <property type="entry name" value="BTP"/>
</dbReference>
<proteinExistence type="predicted"/>
<protein>
    <recommendedName>
        <fullName evidence="5">Bromodomain associated domain-containing protein</fullName>
    </recommendedName>
</protein>
<dbReference type="RefSeq" id="XP_020076722.1">
    <property type="nucleotide sequence ID" value="XM_020219278.1"/>
</dbReference>
<reference evidence="7" key="1">
    <citation type="submission" date="2016-05" db="EMBL/GenBank/DDBJ databases">
        <title>Comparative genomics of biotechnologically important yeasts.</title>
        <authorList>
            <consortium name="DOE Joint Genome Institute"/>
            <person name="Riley R."/>
            <person name="Haridas S."/>
            <person name="Wolfe K.H."/>
            <person name="Lopes M.R."/>
            <person name="Hittinger C.T."/>
            <person name="Goker M."/>
            <person name="Salamov A."/>
            <person name="Wisecaver J."/>
            <person name="Long T.M."/>
            <person name="Aerts A.L."/>
            <person name="Barry K."/>
            <person name="Choi C."/>
            <person name="Clum A."/>
            <person name="Coughlan A.Y."/>
            <person name="Deshpande S."/>
            <person name="Douglass A.P."/>
            <person name="Hanson S.J."/>
            <person name="Klenk H.-P."/>
            <person name="Labutti K."/>
            <person name="Lapidus A."/>
            <person name="Lindquist E."/>
            <person name="Lipzen A."/>
            <person name="Meier-Kolthoff J.P."/>
            <person name="Ohm R.A."/>
            <person name="Otillar R.P."/>
            <person name="Pangilinan J."/>
            <person name="Peng Y."/>
            <person name="Rokas A."/>
            <person name="Rosa C.A."/>
            <person name="Scheuner C."/>
            <person name="Sibirny A.A."/>
            <person name="Slot J.C."/>
            <person name="Stielow J.B."/>
            <person name="Sun H."/>
            <person name="Kurtzman C.P."/>
            <person name="Blackwell M."/>
            <person name="Grigoriev I.V."/>
            <person name="Jeffries T.W."/>
        </authorList>
    </citation>
    <scope>NUCLEOTIDE SEQUENCE [LARGE SCALE GENOMIC DNA]</scope>
    <source>
        <strain evidence="7">NRRL Y-1933</strain>
    </source>
</reference>
<dbReference type="OrthoDB" id="5402929at2759"/>
<dbReference type="Gene3D" id="1.10.20.10">
    <property type="entry name" value="Histone, subunit A"/>
    <property type="match status" value="1"/>
</dbReference>